<evidence type="ECO:0000313" key="5">
    <source>
        <dbReference type="Proteomes" id="UP000237481"/>
    </source>
</evidence>
<keyword evidence="5" id="KW-1185">Reference proteome</keyword>
<feature type="transmembrane region" description="Helical" evidence="2">
    <location>
        <begin position="328"/>
        <end position="356"/>
    </location>
</feature>
<dbReference type="Pfam" id="PF24854">
    <property type="entry name" value="DUF7728"/>
    <property type="match status" value="1"/>
</dbReference>
<evidence type="ECO:0000313" key="4">
    <source>
        <dbReference type="EMBL" id="POR32545.1"/>
    </source>
</evidence>
<protein>
    <recommendedName>
        <fullName evidence="3">DUF7728 domain-containing protein</fullName>
    </recommendedName>
</protein>
<feature type="region of interest" description="Disordered" evidence="1">
    <location>
        <begin position="274"/>
        <end position="295"/>
    </location>
</feature>
<feature type="region of interest" description="Disordered" evidence="1">
    <location>
        <begin position="373"/>
        <end position="408"/>
    </location>
</feature>
<feature type="compositionally biased region" description="Basic residues" evidence="1">
    <location>
        <begin position="274"/>
        <end position="290"/>
    </location>
</feature>
<evidence type="ECO:0000259" key="3">
    <source>
        <dbReference type="Pfam" id="PF24854"/>
    </source>
</evidence>
<dbReference type="PANTHER" id="PTHR40622">
    <property type="match status" value="1"/>
</dbReference>
<comment type="caution">
    <text evidence="4">The sequence shown here is derived from an EMBL/GenBank/DDBJ whole genome shotgun (WGS) entry which is preliminary data.</text>
</comment>
<dbReference type="PANTHER" id="PTHR40622:SF1">
    <property type="match status" value="1"/>
</dbReference>
<keyword evidence="2" id="KW-0472">Membrane</keyword>
<accession>A0A2S4KQT5</accession>
<dbReference type="Proteomes" id="UP000237481">
    <property type="component" value="Unassembled WGS sequence"/>
</dbReference>
<proteinExistence type="predicted"/>
<sequence length="408" mass="44328">VVGLVGPVGPPPQLLGKGASSLHLQLSSPSLSPLFHFIRLPSHHQLPSTKGNSPYTLSPSPTASTIECTKVATMLFKSLAFAAAAAAFVIVPEISEADEDIFKALPVHAETFGLPPSALSQSLSVPCPQCKGKDSHLRLDLDVADGSKLLLNGFELYPHADPWNGDLTAILVKGDGKEKEQRLGYSLAIEPAAMDQDQQMQLINVELRVIEVGSRFVEGVPAIQVQLVKAATEDIVIGNVVLKDADGMRCSSMWCKAKELAGEVFKALKSVKGKGCGRHRHHKGHRHGGKGHADAGVVPLHSGRPDHETMEQHHHDWRKLLKNIASYIFLPILMGITAGVGVAVFAMLLCSVVVRLTRFARCKRSRGTRCCRKKQRSRQQATDVEKVGLMEENPEEPPPQYQDDDSKN</sequence>
<evidence type="ECO:0000256" key="2">
    <source>
        <dbReference type="SAM" id="Phobius"/>
    </source>
</evidence>
<feature type="non-terminal residue" evidence="4">
    <location>
        <position position="1"/>
    </location>
</feature>
<dbReference type="AlphaFoldDB" id="A0A2S4KQT5"/>
<dbReference type="InterPro" id="IPR056145">
    <property type="entry name" value="DUF7728"/>
</dbReference>
<keyword evidence="2" id="KW-1133">Transmembrane helix</keyword>
<dbReference type="EMBL" id="PKSG01000833">
    <property type="protein sequence ID" value="POR32545.1"/>
    <property type="molecule type" value="Genomic_DNA"/>
</dbReference>
<name>A0A2S4KQT5_9HYPO</name>
<keyword evidence="2" id="KW-0812">Transmembrane</keyword>
<evidence type="ECO:0000256" key="1">
    <source>
        <dbReference type="SAM" id="MobiDB-lite"/>
    </source>
</evidence>
<feature type="domain" description="DUF7728" evidence="3">
    <location>
        <begin position="132"/>
        <end position="242"/>
    </location>
</feature>
<gene>
    <name evidence="4" type="ORF">TPAR_07245</name>
</gene>
<reference evidence="4 5" key="1">
    <citation type="submission" date="2018-01" db="EMBL/GenBank/DDBJ databases">
        <title>Harnessing the power of phylogenomics to disentangle the directionality and signatures of interkingdom host jumping in the parasitic fungal genus Tolypocladium.</title>
        <authorList>
            <person name="Quandt C.A."/>
            <person name="Patterson W."/>
            <person name="Spatafora J.W."/>
        </authorList>
    </citation>
    <scope>NUCLEOTIDE SEQUENCE [LARGE SCALE GENOMIC DNA]</scope>
    <source>
        <strain evidence="4 5">NRBC 100945</strain>
    </source>
</reference>
<organism evidence="4 5">
    <name type="scientific">Tolypocladium paradoxum</name>
    <dbReference type="NCBI Taxonomy" id="94208"/>
    <lineage>
        <taxon>Eukaryota</taxon>
        <taxon>Fungi</taxon>
        <taxon>Dikarya</taxon>
        <taxon>Ascomycota</taxon>
        <taxon>Pezizomycotina</taxon>
        <taxon>Sordariomycetes</taxon>
        <taxon>Hypocreomycetidae</taxon>
        <taxon>Hypocreales</taxon>
        <taxon>Ophiocordycipitaceae</taxon>
        <taxon>Tolypocladium</taxon>
    </lineage>
</organism>
<dbReference type="OrthoDB" id="5409353at2759"/>